<gene>
    <name evidence="2" type="ORF">L0M14_18005</name>
</gene>
<keyword evidence="1" id="KW-0812">Transmembrane</keyword>
<evidence type="ECO:0000256" key="1">
    <source>
        <dbReference type="SAM" id="Phobius"/>
    </source>
</evidence>
<reference evidence="2 3" key="1">
    <citation type="journal article" date="2024" name="Int. J. Syst. Evol. Microbiol.">
        <title>Paenibacillus hexagrammi sp. nov., a novel bacterium isolated from the gut content of Hexagrammos agrammus.</title>
        <authorList>
            <person name="Jung H.K."/>
            <person name="Kim D.G."/>
            <person name="Zin H."/>
            <person name="Park J."/>
            <person name="Jung H."/>
            <person name="Kim Y.O."/>
            <person name="Kong H.J."/>
            <person name="Kim J.W."/>
            <person name="Kim Y.S."/>
        </authorList>
    </citation>
    <scope>NUCLEOTIDE SEQUENCE [LARGE SCALE GENOMIC DNA]</scope>
    <source>
        <strain evidence="2 3">YPD9-1</strain>
    </source>
</reference>
<proteinExistence type="predicted"/>
<feature type="transmembrane region" description="Helical" evidence="1">
    <location>
        <begin position="6"/>
        <end position="25"/>
    </location>
</feature>
<sequence>MSDNVLYWTFLGLAFALPFIIGVSIMRRTNRLALSFWLSTVLNAGMTVAALIWWKSVNMDSFRIIFGNVFFGISSVNLMVLELFALLSIRKKTTIEEKSSYE</sequence>
<dbReference type="RefSeq" id="WP_235118018.1">
    <property type="nucleotide sequence ID" value="NZ_CP090978.1"/>
</dbReference>
<feature type="transmembrane region" description="Helical" evidence="1">
    <location>
        <begin position="32"/>
        <end position="53"/>
    </location>
</feature>
<dbReference type="EMBL" id="CP090978">
    <property type="protein sequence ID" value="UJF31673.1"/>
    <property type="molecule type" value="Genomic_DNA"/>
</dbReference>
<feature type="transmembrane region" description="Helical" evidence="1">
    <location>
        <begin position="65"/>
        <end position="89"/>
    </location>
</feature>
<keyword evidence="3" id="KW-1185">Reference proteome</keyword>
<accession>A0ABY3SCK1</accession>
<protein>
    <submittedName>
        <fullName evidence="2">Cytochrome c oxidase VIIc family protein</fullName>
    </submittedName>
</protein>
<dbReference type="Proteomes" id="UP001649230">
    <property type="component" value="Chromosome"/>
</dbReference>
<keyword evidence="1" id="KW-1133">Transmembrane helix</keyword>
<name>A0ABY3SCK1_9BACL</name>
<evidence type="ECO:0000313" key="3">
    <source>
        <dbReference type="Proteomes" id="UP001649230"/>
    </source>
</evidence>
<organism evidence="2 3">
    <name type="scientific">Paenibacillus hexagrammi</name>
    <dbReference type="NCBI Taxonomy" id="2908839"/>
    <lineage>
        <taxon>Bacteria</taxon>
        <taxon>Bacillati</taxon>
        <taxon>Bacillota</taxon>
        <taxon>Bacilli</taxon>
        <taxon>Bacillales</taxon>
        <taxon>Paenibacillaceae</taxon>
        <taxon>Paenibacillus</taxon>
    </lineage>
</organism>
<keyword evidence="1" id="KW-0472">Membrane</keyword>
<evidence type="ECO:0000313" key="2">
    <source>
        <dbReference type="EMBL" id="UJF31673.1"/>
    </source>
</evidence>